<evidence type="ECO:0000256" key="1">
    <source>
        <dbReference type="SAM" id="Phobius"/>
    </source>
</evidence>
<dbReference type="CTD" id="78774708"/>
<accession>A0A6A5H0U8</accession>
<evidence type="ECO:0000313" key="2">
    <source>
        <dbReference type="EMBL" id="KAF1760406.1"/>
    </source>
</evidence>
<protein>
    <submittedName>
        <fullName evidence="2">Uncharacterized protein</fullName>
    </submittedName>
</protein>
<dbReference type="AlphaFoldDB" id="A0A6A5H0U8"/>
<keyword evidence="1" id="KW-0472">Membrane</keyword>
<feature type="transmembrane region" description="Helical" evidence="1">
    <location>
        <begin position="12"/>
        <end position="30"/>
    </location>
</feature>
<feature type="transmembrane region" description="Helical" evidence="1">
    <location>
        <begin position="42"/>
        <end position="59"/>
    </location>
</feature>
<keyword evidence="1" id="KW-0812">Transmembrane</keyword>
<name>A0A6A5H0U8_CAERE</name>
<dbReference type="GeneID" id="78774708"/>
<gene>
    <name evidence="2" type="ORF">GCK72_008655</name>
</gene>
<dbReference type="KEGG" id="crq:GCK72_008655"/>
<keyword evidence="1" id="KW-1133">Transmembrane helix</keyword>
<evidence type="ECO:0000313" key="3">
    <source>
        <dbReference type="Proteomes" id="UP000483820"/>
    </source>
</evidence>
<sequence length="73" mass="8022">MDKITGGTMAISLCRKLFSTLLGSIIGAYIGQFETILRDEHVGGATGGLFGFVIAEVWLKHYPPVSRFGKREY</sequence>
<dbReference type="EMBL" id="WUAV01000003">
    <property type="protein sequence ID" value="KAF1760406.1"/>
    <property type="molecule type" value="Genomic_DNA"/>
</dbReference>
<reference evidence="2 3" key="1">
    <citation type="submission" date="2019-12" db="EMBL/GenBank/DDBJ databases">
        <title>Chromosome-level assembly of the Caenorhabditis remanei genome.</title>
        <authorList>
            <person name="Teterina A.A."/>
            <person name="Willis J.H."/>
            <person name="Phillips P.C."/>
        </authorList>
    </citation>
    <scope>NUCLEOTIDE SEQUENCE [LARGE SCALE GENOMIC DNA]</scope>
    <source>
        <strain evidence="2 3">PX506</strain>
        <tissue evidence="2">Whole organism</tissue>
    </source>
</reference>
<comment type="caution">
    <text evidence="2">The sequence shown here is derived from an EMBL/GenBank/DDBJ whole genome shotgun (WGS) entry which is preliminary data.</text>
</comment>
<dbReference type="RefSeq" id="XP_053586528.1">
    <property type="nucleotide sequence ID" value="XM_053726951.1"/>
</dbReference>
<organism evidence="2 3">
    <name type="scientific">Caenorhabditis remanei</name>
    <name type="common">Caenorhabditis vulgaris</name>
    <dbReference type="NCBI Taxonomy" id="31234"/>
    <lineage>
        <taxon>Eukaryota</taxon>
        <taxon>Metazoa</taxon>
        <taxon>Ecdysozoa</taxon>
        <taxon>Nematoda</taxon>
        <taxon>Chromadorea</taxon>
        <taxon>Rhabditida</taxon>
        <taxon>Rhabditina</taxon>
        <taxon>Rhabditomorpha</taxon>
        <taxon>Rhabditoidea</taxon>
        <taxon>Rhabditidae</taxon>
        <taxon>Peloderinae</taxon>
        <taxon>Caenorhabditis</taxon>
    </lineage>
</organism>
<proteinExistence type="predicted"/>
<dbReference type="Proteomes" id="UP000483820">
    <property type="component" value="Chromosome III"/>
</dbReference>